<dbReference type="GO" id="GO:0005840">
    <property type="term" value="C:ribosome"/>
    <property type="evidence" value="ECO:0007669"/>
    <property type="project" value="UniProtKB-KW"/>
</dbReference>
<evidence type="ECO:0000313" key="12">
    <source>
        <dbReference type="Proteomes" id="UP000028501"/>
    </source>
</evidence>
<dbReference type="GO" id="GO:1990904">
    <property type="term" value="C:ribonucleoprotein complex"/>
    <property type="evidence" value="ECO:0007669"/>
    <property type="project" value="UniProtKB-KW"/>
</dbReference>
<gene>
    <name evidence="7" type="primary">rpl5</name>
    <name evidence="11" type="ORF">AFULGI_00021710</name>
</gene>
<comment type="similarity">
    <text evidence="1 7 8">Belongs to the universal ribosomal protein uL5 family.</text>
</comment>
<dbReference type="FunFam" id="3.30.1440.10:FF:000002">
    <property type="entry name" value="60S ribosomal protein L11"/>
    <property type="match status" value="1"/>
</dbReference>
<feature type="domain" description="Large ribosomal subunit protein uL5 C-terminal" evidence="10">
    <location>
        <begin position="72"/>
        <end position="166"/>
    </location>
</feature>
<evidence type="ECO:0000256" key="4">
    <source>
        <dbReference type="ARBA" id="ARBA00022884"/>
    </source>
</evidence>
<keyword evidence="2 7" id="KW-0820">tRNA-binding</keyword>
<keyword evidence="6 7" id="KW-0687">Ribonucleoprotein</keyword>
<evidence type="ECO:0000256" key="8">
    <source>
        <dbReference type="RuleBase" id="RU003930"/>
    </source>
</evidence>
<dbReference type="InterPro" id="IPR031309">
    <property type="entry name" value="Ribosomal_uL5_C"/>
</dbReference>
<dbReference type="InterPro" id="IPR022803">
    <property type="entry name" value="Ribosomal_uL5_dom_sf"/>
</dbReference>
<dbReference type="InterPro" id="IPR020929">
    <property type="entry name" value="Ribosomal_uL5_CS"/>
</dbReference>
<evidence type="ECO:0000256" key="7">
    <source>
        <dbReference type="HAMAP-Rule" id="MF_01333"/>
    </source>
</evidence>
<dbReference type="InterPro" id="IPR057266">
    <property type="entry name" value="Ribosomal_uL5_euk/arc-type"/>
</dbReference>
<dbReference type="Gene3D" id="3.30.1440.10">
    <property type="match status" value="1"/>
</dbReference>
<evidence type="ECO:0000256" key="3">
    <source>
        <dbReference type="ARBA" id="ARBA00022730"/>
    </source>
</evidence>
<keyword evidence="5 7" id="KW-0689">Ribosomal protein</keyword>
<evidence type="ECO:0000256" key="5">
    <source>
        <dbReference type="ARBA" id="ARBA00022980"/>
    </source>
</evidence>
<evidence type="ECO:0000256" key="1">
    <source>
        <dbReference type="ARBA" id="ARBA00008553"/>
    </source>
</evidence>
<dbReference type="InterPro" id="IPR002132">
    <property type="entry name" value="Ribosomal_uL5"/>
</dbReference>
<dbReference type="InterPro" id="IPR031310">
    <property type="entry name" value="Ribosomal_uL5_N"/>
</dbReference>
<dbReference type="GO" id="GO:0019843">
    <property type="term" value="F:rRNA binding"/>
    <property type="evidence" value="ECO:0007669"/>
    <property type="project" value="UniProtKB-UniRule"/>
</dbReference>
<comment type="subunit">
    <text evidence="7">Part of the 50S ribosomal subunit; contacts the 5S rRNA and probably tRNA. Forms a bridge to the 30S subunit in the 70S ribosome.</text>
</comment>
<sequence>MQAVEMEKKAGNENPMREVVLDKVVINIGVGESGERHKKAYSLLEELVEQKPAITYAKMTIKNFGIRKGEAIGIKVTLRGEKALKFLKDALTVKENRLSRKSIGEGYFAFGIAEHIDLPGVDYDPDVGIFGMDVCVSLKRRGYRVARRRRKKAKIATSHRVTKEDTIRWLESLGVIVE</sequence>
<comment type="function">
    <text evidence="7">This is 1 of the proteins that bind and probably mediate the attachment of the 5S RNA into the large ribosomal subunit, where it forms part of the central protuberance. In the 70S ribosome it contacts protein S13 of the 30S subunit (bridge B1b), connecting the 2 subunits; this bridge is implicated in subunit movement. May contact the P site tRNA; the 5S rRNA and some of its associated proteins might help stabilize positioning of ribosome-bound tRNAs.</text>
</comment>
<dbReference type="PROSITE" id="PS00358">
    <property type="entry name" value="RIBOSOMAL_L5"/>
    <property type="match status" value="1"/>
</dbReference>
<dbReference type="GO" id="GO:0003735">
    <property type="term" value="F:structural constituent of ribosome"/>
    <property type="evidence" value="ECO:0007669"/>
    <property type="project" value="InterPro"/>
</dbReference>
<accession>A0A075WGI0</accession>
<dbReference type="GO" id="GO:0006412">
    <property type="term" value="P:translation"/>
    <property type="evidence" value="ECO:0007669"/>
    <property type="project" value="UniProtKB-UniRule"/>
</dbReference>
<dbReference type="KEGG" id="afg:AFULGI_00021710"/>
<evidence type="ECO:0000256" key="6">
    <source>
        <dbReference type="ARBA" id="ARBA00023274"/>
    </source>
</evidence>
<dbReference type="PANTHER" id="PTHR11994">
    <property type="entry name" value="60S RIBOSOMAL PROTEIN L11-RELATED"/>
    <property type="match status" value="1"/>
</dbReference>
<dbReference type="Proteomes" id="UP000028501">
    <property type="component" value="Chromosome"/>
</dbReference>
<name>A0A075WGI0_ARCFL</name>
<keyword evidence="3 7" id="KW-0699">rRNA-binding</keyword>
<dbReference type="EMBL" id="CP006577">
    <property type="protein sequence ID" value="AIG98907.1"/>
    <property type="molecule type" value="Genomic_DNA"/>
</dbReference>
<dbReference type="Pfam" id="PF00281">
    <property type="entry name" value="Ribosomal_L5"/>
    <property type="match status" value="1"/>
</dbReference>
<dbReference type="HOGENOM" id="CLU_061015_3_0_2"/>
<dbReference type="PIRSF" id="PIRSF002161">
    <property type="entry name" value="Ribosomal_L5"/>
    <property type="match status" value="1"/>
</dbReference>
<dbReference type="GO" id="GO:0000049">
    <property type="term" value="F:tRNA binding"/>
    <property type="evidence" value="ECO:0007669"/>
    <property type="project" value="UniProtKB-UniRule"/>
</dbReference>
<protein>
    <recommendedName>
        <fullName evidence="7">Large ribosomal subunit protein uL5</fullName>
    </recommendedName>
</protein>
<dbReference type="SMR" id="A0A075WGI0"/>
<evidence type="ECO:0000313" key="11">
    <source>
        <dbReference type="EMBL" id="AIG98907.1"/>
    </source>
</evidence>
<dbReference type="Pfam" id="PF00673">
    <property type="entry name" value="Ribosomal_L5_C"/>
    <property type="match status" value="1"/>
</dbReference>
<dbReference type="GeneID" id="24795656"/>
<dbReference type="HAMAP" id="MF_01333_A">
    <property type="entry name" value="Ribosomal_uL5_A"/>
    <property type="match status" value="1"/>
</dbReference>
<dbReference type="InterPro" id="IPR022804">
    <property type="entry name" value="Ribosomal_uL5_arc"/>
</dbReference>
<feature type="domain" description="Large ribosomal subunit protein uL5 N-terminal" evidence="9">
    <location>
        <begin position="14"/>
        <end position="67"/>
    </location>
</feature>
<evidence type="ECO:0000259" key="9">
    <source>
        <dbReference type="Pfam" id="PF00281"/>
    </source>
</evidence>
<dbReference type="NCBIfam" id="NF003258">
    <property type="entry name" value="PRK04219.1"/>
    <property type="match status" value="1"/>
</dbReference>
<dbReference type="AlphaFoldDB" id="A0A075WGI0"/>
<organism evidence="11 12">
    <name type="scientific">Archaeoglobus fulgidus DSM 8774</name>
    <dbReference type="NCBI Taxonomy" id="1344584"/>
    <lineage>
        <taxon>Archaea</taxon>
        <taxon>Methanobacteriati</taxon>
        <taxon>Methanobacteriota</taxon>
        <taxon>Archaeoglobi</taxon>
        <taxon>Archaeoglobales</taxon>
        <taxon>Archaeoglobaceae</taxon>
        <taxon>Archaeoglobus</taxon>
    </lineage>
</organism>
<evidence type="ECO:0000259" key="10">
    <source>
        <dbReference type="Pfam" id="PF00673"/>
    </source>
</evidence>
<reference evidence="11 12" key="1">
    <citation type="submission" date="2013-07" db="EMBL/GenBank/DDBJ databases">
        <title>Genome of Archaeoglobus fulgidus.</title>
        <authorList>
            <person name="Fiebig A."/>
            <person name="Birkeland N.-K."/>
        </authorList>
    </citation>
    <scope>NUCLEOTIDE SEQUENCE [LARGE SCALE GENOMIC DNA]</scope>
    <source>
        <strain evidence="11 12">DSM 8774</strain>
    </source>
</reference>
<dbReference type="RefSeq" id="WP_010879405.1">
    <property type="nucleotide sequence ID" value="NZ_CP006577.1"/>
</dbReference>
<evidence type="ECO:0000256" key="2">
    <source>
        <dbReference type="ARBA" id="ARBA00022555"/>
    </source>
</evidence>
<keyword evidence="4 7" id="KW-0694">RNA-binding</keyword>
<dbReference type="SUPFAM" id="SSF55282">
    <property type="entry name" value="RL5-like"/>
    <property type="match status" value="1"/>
</dbReference>
<proteinExistence type="inferred from homology"/>